<evidence type="ECO:0000313" key="3">
    <source>
        <dbReference type="EMBL" id="OSX73661.1"/>
    </source>
</evidence>
<keyword evidence="4" id="KW-1185">Reference proteome</keyword>
<keyword evidence="2" id="KW-0472">Membrane</keyword>
<feature type="compositionally biased region" description="Low complexity" evidence="1">
    <location>
        <begin position="101"/>
        <end position="112"/>
    </location>
</feature>
<organism evidence="3 4">
    <name type="scientific">Porphyra umbilicalis</name>
    <name type="common">Purple laver</name>
    <name type="synonym">Red alga</name>
    <dbReference type="NCBI Taxonomy" id="2786"/>
    <lineage>
        <taxon>Eukaryota</taxon>
        <taxon>Rhodophyta</taxon>
        <taxon>Bangiophyceae</taxon>
        <taxon>Bangiales</taxon>
        <taxon>Bangiaceae</taxon>
        <taxon>Porphyra</taxon>
    </lineage>
</organism>
<feature type="transmembrane region" description="Helical" evidence="2">
    <location>
        <begin position="147"/>
        <end position="166"/>
    </location>
</feature>
<feature type="transmembrane region" description="Helical" evidence="2">
    <location>
        <begin position="300"/>
        <end position="319"/>
    </location>
</feature>
<accession>A0A1X6NYG0</accession>
<feature type="transmembrane region" description="Helical" evidence="2">
    <location>
        <begin position="325"/>
        <end position="345"/>
    </location>
</feature>
<sequence length="353" mass="36239">MRQPPPRIPDKPVTAAIIDAAVSNAAHDAEATVVAPASVHGERRPLTPADLADGQPPDAQWSPRACDFILPRRPLPSPSTASALFFFSPPHRGTMSPSTPARATTSRVTTGRSVRDPAGSWRLPAAIAAVTAAAAIAAVMMMVAPTAVISVVAAATAGVSAAGAAAAAATSTFAYAVVLRVAAVAVCSAMLLEAVATTRAAGCALLAAVRWAACLPRLVVTWLIRSRAAIVALIMRGIQGEHLGVQVFVVALWLPLRAALLAFLLVDVLYLVHLIFKEVGLAPRSPDSSRSSMLVRGHRGVAAAAAAATTAAAIVKVVWCDLAAAATAVRWVAATVLWLAGGRAVTPRAVARR</sequence>
<keyword evidence="2" id="KW-1133">Transmembrane helix</keyword>
<evidence type="ECO:0000313" key="4">
    <source>
        <dbReference type="Proteomes" id="UP000218209"/>
    </source>
</evidence>
<feature type="region of interest" description="Disordered" evidence="1">
    <location>
        <begin position="34"/>
        <end position="60"/>
    </location>
</feature>
<feature type="transmembrane region" description="Helical" evidence="2">
    <location>
        <begin position="173"/>
        <end position="192"/>
    </location>
</feature>
<protein>
    <submittedName>
        <fullName evidence="3">Uncharacterized protein</fullName>
    </submittedName>
</protein>
<evidence type="ECO:0000256" key="1">
    <source>
        <dbReference type="SAM" id="MobiDB-lite"/>
    </source>
</evidence>
<reference evidence="3 4" key="1">
    <citation type="submission" date="2017-03" db="EMBL/GenBank/DDBJ databases">
        <title>WGS assembly of Porphyra umbilicalis.</title>
        <authorList>
            <person name="Brawley S.H."/>
            <person name="Blouin N.A."/>
            <person name="Ficko-Blean E."/>
            <person name="Wheeler G.L."/>
            <person name="Lohr M."/>
            <person name="Goodson H.V."/>
            <person name="Jenkins J.W."/>
            <person name="Blaby-Haas C.E."/>
            <person name="Helliwell K.E."/>
            <person name="Chan C."/>
            <person name="Marriage T."/>
            <person name="Bhattacharya D."/>
            <person name="Klein A.S."/>
            <person name="Badis Y."/>
            <person name="Brodie J."/>
            <person name="Cao Y."/>
            <person name="Collen J."/>
            <person name="Dittami S.M."/>
            <person name="Gachon C.M."/>
            <person name="Green B.R."/>
            <person name="Karpowicz S."/>
            <person name="Kim J.W."/>
            <person name="Kudahl U."/>
            <person name="Lin S."/>
            <person name="Michel G."/>
            <person name="Mittag M."/>
            <person name="Olson B.J."/>
            <person name="Pangilinan J."/>
            <person name="Peng Y."/>
            <person name="Qiu H."/>
            <person name="Shu S."/>
            <person name="Singer J.T."/>
            <person name="Smith A.G."/>
            <person name="Sprecher B.N."/>
            <person name="Wagner V."/>
            <person name="Wang W."/>
            <person name="Wang Z.-Y."/>
            <person name="Yan J."/>
            <person name="Yarish C."/>
            <person name="Zoeuner-Riek S."/>
            <person name="Zhuang Y."/>
            <person name="Zou Y."/>
            <person name="Lindquist E.A."/>
            <person name="Grimwood J."/>
            <person name="Barry K."/>
            <person name="Rokhsar D.S."/>
            <person name="Schmutz J."/>
            <person name="Stiller J.W."/>
            <person name="Grossman A.R."/>
            <person name="Prochnik S.E."/>
        </authorList>
    </citation>
    <scope>NUCLEOTIDE SEQUENCE [LARGE SCALE GENOMIC DNA]</scope>
    <source>
        <strain evidence="3">4086291</strain>
    </source>
</reference>
<keyword evidence="2" id="KW-0812">Transmembrane</keyword>
<feature type="transmembrane region" description="Helical" evidence="2">
    <location>
        <begin position="260"/>
        <end position="279"/>
    </location>
</feature>
<dbReference type="Proteomes" id="UP000218209">
    <property type="component" value="Unassembled WGS sequence"/>
</dbReference>
<dbReference type="EMBL" id="KV918984">
    <property type="protein sequence ID" value="OSX73661.1"/>
    <property type="molecule type" value="Genomic_DNA"/>
</dbReference>
<feature type="transmembrane region" description="Helical" evidence="2">
    <location>
        <begin position="121"/>
        <end position="141"/>
    </location>
</feature>
<gene>
    <name evidence="3" type="ORF">BU14_0332s0013</name>
</gene>
<evidence type="ECO:0000256" key="2">
    <source>
        <dbReference type="SAM" id="Phobius"/>
    </source>
</evidence>
<dbReference type="AlphaFoldDB" id="A0A1X6NYG0"/>
<proteinExistence type="predicted"/>
<feature type="region of interest" description="Disordered" evidence="1">
    <location>
        <begin position="93"/>
        <end position="115"/>
    </location>
</feature>
<name>A0A1X6NYG0_PORUM</name>